<dbReference type="Gene3D" id="3.40.1090.10">
    <property type="entry name" value="Cytosolic phospholipase A2 catalytic domain"/>
    <property type="match status" value="2"/>
</dbReference>
<keyword evidence="3 4" id="KW-0443">Lipid metabolism</keyword>
<evidence type="ECO:0000256" key="4">
    <source>
        <dbReference type="PROSITE-ProRule" id="PRU01161"/>
    </source>
</evidence>
<dbReference type="RefSeq" id="WP_323577151.1">
    <property type="nucleotide sequence ID" value="NZ_JAYGJQ010000002.1"/>
</dbReference>
<evidence type="ECO:0000259" key="6">
    <source>
        <dbReference type="PROSITE" id="PS51635"/>
    </source>
</evidence>
<reference evidence="7 8" key="1">
    <citation type="submission" date="2023-11" db="EMBL/GenBank/DDBJ databases">
        <title>A Novel Polar Bacteriovorax (B. antarcticus) Isolated from the Biocrust in Antarctica.</title>
        <authorList>
            <person name="Mun W."/>
            <person name="Choi S.Y."/>
            <person name="Mitchell R.J."/>
        </authorList>
    </citation>
    <scope>NUCLEOTIDE SEQUENCE [LARGE SCALE GENOMIC DNA]</scope>
    <source>
        <strain evidence="7 8">PP10</strain>
    </source>
</reference>
<keyword evidence="5" id="KW-1133">Transmembrane helix</keyword>
<keyword evidence="5" id="KW-0472">Membrane</keyword>
<feature type="active site" description="Nucleophile" evidence="4">
    <location>
        <position position="51"/>
    </location>
</feature>
<dbReference type="SUPFAM" id="SSF52151">
    <property type="entry name" value="FabD/lysophospholipase-like"/>
    <property type="match status" value="1"/>
</dbReference>
<feature type="short sequence motif" description="DGA/G" evidence="4">
    <location>
        <begin position="161"/>
        <end position="163"/>
    </location>
</feature>
<name>A0ABU5VYZ3_9BACT</name>
<dbReference type="InterPro" id="IPR050301">
    <property type="entry name" value="NTE"/>
</dbReference>
<dbReference type="Pfam" id="PF01734">
    <property type="entry name" value="Patatin"/>
    <property type="match status" value="1"/>
</dbReference>
<gene>
    <name evidence="7" type="ORF">SHI21_13480</name>
</gene>
<protein>
    <submittedName>
        <fullName evidence="7">Patatin-like phospholipase family protein</fullName>
    </submittedName>
</protein>
<keyword evidence="1 4" id="KW-0378">Hydrolase</keyword>
<keyword evidence="8" id="KW-1185">Reference proteome</keyword>
<evidence type="ECO:0000313" key="7">
    <source>
        <dbReference type="EMBL" id="MEA9357230.1"/>
    </source>
</evidence>
<comment type="caution">
    <text evidence="7">The sequence shown here is derived from an EMBL/GenBank/DDBJ whole genome shotgun (WGS) entry which is preliminary data.</text>
</comment>
<dbReference type="PANTHER" id="PTHR14226">
    <property type="entry name" value="NEUROPATHY TARGET ESTERASE/SWISS CHEESE D.MELANOGASTER"/>
    <property type="match status" value="1"/>
</dbReference>
<feature type="domain" description="PNPLA" evidence="6">
    <location>
        <begin position="18"/>
        <end position="179"/>
    </location>
</feature>
<evidence type="ECO:0000256" key="3">
    <source>
        <dbReference type="ARBA" id="ARBA00023098"/>
    </source>
</evidence>
<keyword evidence="2 4" id="KW-0442">Lipid degradation</keyword>
<evidence type="ECO:0000256" key="1">
    <source>
        <dbReference type="ARBA" id="ARBA00022801"/>
    </source>
</evidence>
<dbReference type="Proteomes" id="UP001302274">
    <property type="component" value="Unassembled WGS sequence"/>
</dbReference>
<organism evidence="7 8">
    <name type="scientific">Bacteriovorax antarcticus</name>
    <dbReference type="NCBI Taxonomy" id="3088717"/>
    <lineage>
        <taxon>Bacteria</taxon>
        <taxon>Pseudomonadati</taxon>
        <taxon>Bdellovibrionota</taxon>
        <taxon>Bacteriovoracia</taxon>
        <taxon>Bacteriovoracales</taxon>
        <taxon>Bacteriovoracaceae</taxon>
        <taxon>Bacteriovorax</taxon>
    </lineage>
</organism>
<accession>A0ABU5VYZ3</accession>
<sequence>MNSNSKLKDILKEEPLPIALGAGFFGFFAHLGFIEALKQEGIEFSMISGSSAGALVGAILGSNISTPDALKLLAEVPVKDVWDPGFGLGYLKWKNVENILRANLHPRLEELSLNIAVSTFEVGTFKTKIFTEGETAPIVRASCTPPFLVHPAKINGKRYFDGGIFDKPGIMGIPKEKRSVSHFLMSHLRDRNWDFSHNLKKRRPNQLMICFSDLIAVKPSNLSVGYEAFARCFENTIRLLNTDISDLKNHKSFYGDLKEFTNSI</sequence>
<evidence type="ECO:0000313" key="8">
    <source>
        <dbReference type="Proteomes" id="UP001302274"/>
    </source>
</evidence>
<evidence type="ECO:0000256" key="5">
    <source>
        <dbReference type="SAM" id="Phobius"/>
    </source>
</evidence>
<dbReference type="InterPro" id="IPR002641">
    <property type="entry name" value="PNPLA_dom"/>
</dbReference>
<dbReference type="PROSITE" id="PS51635">
    <property type="entry name" value="PNPLA"/>
    <property type="match status" value="1"/>
</dbReference>
<proteinExistence type="predicted"/>
<feature type="active site" description="Proton acceptor" evidence="4">
    <location>
        <position position="161"/>
    </location>
</feature>
<comment type="caution">
    <text evidence="4">Lacks conserved residue(s) required for the propagation of feature annotation.</text>
</comment>
<evidence type="ECO:0000256" key="2">
    <source>
        <dbReference type="ARBA" id="ARBA00022963"/>
    </source>
</evidence>
<dbReference type="PANTHER" id="PTHR14226:SF29">
    <property type="entry name" value="NEUROPATHY TARGET ESTERASE SWS"/>
    <property type="match status" value="1"/>
</dbReference>
<dbReference type="InterPro" id="IPR016035">
    <property type="entry name" value="Acyl_Trfase/lysoPLipase"/>
</dbReference>
<feature type="transmembrane region" description="Helical" evidence="5">
    <location>
        <begin position="16"/>
        <end position="37"/>
    </location>
</feature>
<keyword evidence="5" id="KW-0812">Transmembrane</keyword>
<dbReference type="EMBL" id="JAYGJQ010000002">
    <property type="protein sequence ID" value="MEA9357230.1"/>
    <property type="molecule type" value="Genomic_DNA"/>
</dbReference>
<feature type="short sequence motif" description="GXSXG" evidence="4">
    <location>
        <begin position="49"/>
        <end position="53"/>
    </location>
</feature>